<accession>A0A8X7X5B4</accession>
<feature type="transmembrane region" description="Helical" evidence="5">
    <location>
        <begin position="175"/>
        <end position="194"/>
    </location>
</feature>
<evidence type="ECO:0000256" key="5">
    <source>
        <dbReference type="SAM" id="Phobius"/>
    </source>
</evidence>
<feature type="transmembrane region" description="Helical" evidence="5">
    <location>
        <begin position="268"/>
        <end position="287"/>
    </location>
</feature>
<dbReference type="PANTHER" id="PTHR26451">
    <property type="entry name" value="G_PROTEIN_RECEP_F1_2 DOMAIN-CONTAINING PROTEIN"/>
    <property type="match status" value="1"/>
</dbReference>
<dbReference type="GO" id="GO:0004984">
    <property type="term" value="F:olfactory receptor activity"/>
    <property type="evidence" value="ECO:0007669"/>
    <property type="project" value="TreeGrafter"/>
</dbReference>
<dbReference type="EMBL" id="JAATIS010004040">
    <property type="protein sequence ID" value="KAG2462082.1"/>
    <property type="molecule type" value="Genomic_DNA"/>
</dbReference>
<feature type="transmembrane region" description="Helical" evidence="5">
    <location>
        <begin position="225"/>
        <end position="247"/>
    </location>
</feature>
<evidence type="ECO:0000259" key="6">
    <source>
        <dbReference type="PROSITE" id="PS50262"/>
    </source>
</evidence>
<evidence type="ECO:0000256" key="4">
    <source>
        <dbReference type="ARBA" id="ARBA00023136"/>
    </source>
</evidence>
<gene>
    <name evidence="7" type="primary">Gpr148_0</name>
    <name evidence="7" type="ORF">GTO96_0000978</name>
</gene>
<dbReference type="CDD" id="cd00637">
    <property type="entry name" value="7tm_classA_rhodopsin-like"/>
    <property type="match status" value="1"/>
</dbReference>
<keyword evidence="4 5" id="KW-0472">Membrane</keyword>
<keyword evidence="3 5" id="KW-1133">Transmembrane helix</keyword>
<feature type="domain" description="G-protein coupled receptors family 1 profile" evidence="6">
    <location>
        <begin position="71"/>
        <end position="325"/>
    </location>
</feature>
<comment type="subcellular location">
    <subcellularLocation>
        <location evidence="1">Membrane</location>
    </subcellularLocation>
</comment>
<feature type="transmembrane region" description="Helical" evidence="5">
    <location>
        <begin position="91"/>
        <end position="110"/>
    </location>
</feature>
<feature type="transmembrane region" description="Helical" evidence="5">
    <location>
        <begin position="56"/>
        <end position="79"/>
    </location>
</feature>
<dbReference type="InterPro" id="IPR000276">
    <property type="entry name" value="GPCR_Rhodpsn"/>
</dbReference>
<evidence type="ECO:0000256" key="1">
    <source>
        <dbReference type="ARBA" id="ARBA00004370"/>
    </source>
</evidence>
<evidence type="ECO:0000313" key="7">
    <source>
        <dbReference type="EMBL" id="KAG2462082.1"/>
    </source>
</evidence>
<evidence type="ECO:0000256" key="3">
    <source>
        <dbReference type="ARBA" id="ARBA00022989"/>
    </source>
</evidence>
<dbReference type="Gene3D" id="1.20.1070.10">
    <property type="entry name" value="Rhodopsin 7-helix transmembrane proteins"/>
    <property type="match status" value="1"/>
</dbReference>
<keyword evidence="2 5" id="KW-0812">Transmembrane</keyword>
<feature type="non-terminal residue" evidence="7">
    <location>
        <position position="1"/>
    </location>
</feature>
<feature type="transmembrane region" description="Helical" evidence="5">
    <location>
        <begin position="116"/>
        <end position="135"/>
    </location>
</feature>
<comment type="caution">
    <text evidence="7">The sequence shown here is derived from an EMBL/GenBank/DDBJ whole genome shotgun (WGS) entry which is preliminary data.</text>
</comment>
<dbReference type="PANTHER" id="PTHR26451:SF928">
    <property type="entry name" value="G-PROTEIN COUPLED RECEPTOR 148-RELATED"/>
    <property type="match status" value="1"/>
</dbReference>
<evidence type="ECO:0000256" key="2">
    <source>
        <dbReference type="ARBA" id="ARBA00022692"/>
    </source>
</evidence>
<dbReference type="Pfam" id="PF00001">
    <property type="entry name" value="7tm_1"/>
    <property type="match status" value="1"/>
</dbReference>
<name>A0A8X7X5B4_POLSE</name>
<dbReference type="PROSITE" id="PS50262">
    <property type="entry name" value="G_PROTEIN_RECEP_F1_2"/>
    <property type="match status" value="1"/>
</dbReference>
<dbReference type="SUPFAM" id="SSF81321">
    <property type="entry name" value="Family A G protein-coupled receptor-like"/>
    <property type="match status" value="1"/>
</dbReference>
<proteinExistence type="predicted"/>
<feature type="non-terminal residue" evidence="7">
    <location>
        <position position="353"/>
    </location>
</feature>
<dbReference type="GO" id="GO:0016020">
    <property type="term" value="C:membrane"/>
    <property type="evidence" value="ECO:0007669"/>
    <property type="project" value="UniProtKB-SubCell"/>
</dbReference>
<dbReference type="Proteomes" id="UP000886611">
    <property type="component" value="Unassembled WGS sequence"/>
</dbReference>
<keyword evidence="8" id="KW-1185">Reference proteome</keyword>
<dbReference type="GO" id="GO:0005549">
    <property type="term" value="F:odorant binding"/>
    <property type="evidence" value="ECO:0007669"/>
    <property type="project" value="TreeGrafter"/>
</dbReference>
<dbReference type="GO" id="GO:0004930">
    <property type="term" value="F:G protein-coupled receptor activity"/>
    <property type="evidence" value="ECO:0007669"/>
    <property type="project" value="InterPro"/>
</dbReference>
<dbReference type="InterPro" id="IPR052921">
    <property type="entry name" value="GPCR1_Superfamily_Member"/>
</dbReference>
<protein>
    <submittedName>
        <fullName evidence="7">GP148 protein</fullName>
    </submittedName>
</protein>
<sequence>MPSPARIGSFVCTVSRRTNSSFGIEKGANFSNVSYLHAKQLDEFLQEFPSHWEMRILQICPVMCFVAVMLVIPPILVSIFKNPKFRQETRYLLLANVLLCDMMYVALYMFNVCVNAGYASTSKTLCAFILFFLGLSYSAGVLSTKAMVLDTSLAVLLPFRYLALCSNSRTKKVILLMWMFSCIFPSISTFMFWMAQEKNPCLMEVCSLPLILVLTVHSSNSISQYYVASVTCVLLCLVLILCCYVLLYFKTRSSGIWKGFSSRAKGTFLIHYILLFLSSCPLLVLLVEMCLYFHDLIAMSTGLWVTLTICNILMVLPKTLSPYLYGFRYREISRSLTAFYRFKWSRSVVSPTM</sequence>
<feature type="transmembrane region" description="Helical" evidence="5">
    <location>
        <begin position="293"/>
        <end position="316"/>
    </location>
</feature>
<dbReference type="InterPro" id="IPR017452">
    <property type="entry name" value="GPCR_Rhodpsn_7TM"/>
</dbReference>
<evidence type="ECO:0000313" key="8">
    <source>
        <dbReference type="Proteomes" id="UP000886611"/>
    </source>
</evidence>
<organism evidence="7 8">
    <name type="scientific">Polypterus senegalus</name>
    <name type="common">Senegal bichir</name>
    <dbReference type="NCBI Taxonomy" id="55291"/>
    <lineage>
        <taxon>Eukaryota</taxon>
        <taxon>Metazoa</taxon>
        <taxon>Chordata</taxon>
        <taxon>Craniata</taxon>
        <taxon>Vertebrata</taxon>
        <taxon>Euteleostomi</taxon>
        <taxon>Actinopterygii</taxon>
        <taxon>Polypteriformes</taxon>
        <taxon>Polypteridae</taxon>
        <taxon>Polypterus</taxon>
    </lineage>
</organism>
<dbReference type="AlphaFoldDB" id="A0A8X7X5B4"/>
<reference evidence="7 8" key="1">
    <citation type="journal article" date="2021" name="Cell">
        <title>Tracing the genetic footprints of vertebrate landing in non-teleost ray-finned fishes.</title>
        <authorList>
            <person name="Bi X."/>
            <person name="Wang K."/>
            <person name="Yang L."/>
            <person name="Pan H."/>
            <person name="Jiang H."/>
            <person name="Wei Q."/>
            <person name="Fang M."/>
            <person name="Yu H."/>
            <person name="Zhu C."/>
            <person name="Cai Y."/>
            <person name="He Y."/>
            <person name="Gan X."/>
            <person name="Zeng H."/>
            <person name="Yu D."/>
            <person name="Zhu Y."/>
            <person name="Jiang H."/>
            <person name="Qiu Q."/>
            <person name="Yang H."/>
            <person name="Zhang Y.E."/>
            <person name="Wang W."/>
            <person name="Zhu M."/>
            <person name="He S."/>
            <person name="Zhang G."/>
        </authorList>
    </citation>
    <scope>NUCLEOTIDE SEQUENCE [LARGE SCALE GENOMIC DNA]</scope>
    <source>
        <strain evidence="7">Bchr_013</strain>
    </source>
</reference>